<feature type="region of interest" description="Disordered" evidence="1">
    <location>
        <begin position="814"/>
        <end position="936"/>
    </location>
</feature>
<sequence>MKKFMSTKAAAPSSPPPPTSPLPAPAAPPASPSSPADPTSTFATFEALLRAANPAEHPSLARKRTVGASNRKASRAPRPPATPHAALTFDFPPRDGGSGDAPATSKSTPSLASPSSSSIATTTTTTTTTTGVIKMCGYLKKKRNKMGGWRKLFFILQNQLLLSYSSRDDYEKKLAPFKDIINLVPGTVIIPTTGPRFTIETNSKVMYTFRCDDQGSCSEWITALLDSLKAVNGGLNNDRTFSPQNIFQRSTLPLTSFVLPPPGKRFDRAVQRSDSGSRAAVLAALDAPPKPPRSFNTQVHQQQRRSTSQQQAISDDALNNNVSLLKPLVADAGNSVSSSSINSNNSRESSSIRSKILAFESHANLHKAQESVPTTKDTKDDVEGSVQQQHDEEGQASEGERHDSDGCRDGQNGVAEETEPEPDRWKWWLRGREAAGERQQQQRGETEACAVLASEKVDADGKVEQHAAREEEEASVQEARDEERLEQQDGGERTMHSARQQQQQQQQQQIFRLHPNAWRKTHQSMDVCRINSMFGERTPESAGGLLRSGNQQPQQAVKREQRGQQDEQEQAKDPGDRKPIASSCSAQPSVTPNQHKLREAPENTDGAPAASSVVYADVCDYRKSPSEQREATNEPIYAVVDMRAKRTRRAARQHQPEGERPDRAEQPFVSVSLPQIPSATQSDSQRERTVAKRCYSSSNNNNDYEDVNDFLDRLEEGEGGQRALAYDRAIPACGDDHIYEPILVPEQMNASDTSGSSTSLPASSSSGQLSSTASPSGAGGSGSLWKQLKRMHLQGSRQRLALRRVFSSIRAADGAVAVQRQSTSEGEAEPGRTPSALEGLGRRFDSQRRSIKKRIKSLYDRGGLAGGAPPTTASSTASSSTSDEPRSQPPVQPFSRAEASRQSRKSLSLDSFLAARGRATTGQPTPLLLLETTKTK</sequence>
<feature type="compositionally biased region" description="Basic and acidic residues" evidence="1">
    <location>
        <begin position="455"/>
        <end position="469"/>
    </location>
</feature>
<feature type="compositionally biased region" description="Low complexity" evidence="1">
    <location>
        <begin position="101"/>
        <end position="124"/>
    </location>
</feature>
<feature type="compositionally biased region" description="Low complexity" evidence="1">
    <location>
        <begin position="920"/>
        <end position="936"/>
    </location>
</feature>
<feature type="compositionally biased region" description="Basic and acidic residues" evidence="1">
    <location>
        <begin position="557"/>
        <end position="579"/>
    </location>
</feature>
<feature type="region of interest" description="Disordered" evidence="1">
    <location>
        <begin position="455"/>
        <end position="509"/>
    </location>
</feature>
<feature type="compositionally biased region" description="Basic and acidic residues" evidence="1">
    <location>
        <begin position="389"/>
        <end position="408"/>
    </location>
</feature>
<proteinExistence type="predicted"/>
<dbReference type="PROSITE" id="PS50003">
    <property type="entry name" value="PH_DOMAIN"/>
    <property type="match status" value="1"/>
</dbReference>
<feature type="region of interest" description="Disordered" evidence="1">
    <location>
        <begin position="538"/>
        <end position="609"/>
    </location>
</feature>
<dbReference type="Proteomes" id="UP000075880">
    <property type="component" value="Unassembled WGS sequence"/>
</dbReference>
<evidence type="ECO:0000313" key="3">
    <source>
        <dbReference type="EnsemblMetazoa" id="ENSAATROPP013587"/>
    </source>
</evidence>
<dbReference type="InterPro" id="IPR011993">
    <property type="entry name" value="PH-like_dom_sf"/>
</dbReference>
<feature type="compositionally biased region" description="Polar residues" evidence="1">
    <location>
        <begin position="672"/>
        <end position="683"/>
    </location>
</feature>
<feature type="compositionally biased region" description="Low complexity" evidence="1">
    <location>
        <begin position="750"/>
        <end position="776"/>
    </location>
</feature>
<dbReference type="InterPro" id="IPR001849">
    <property type="entry name" value="PH_domain"/>
</dbReference>
<feature type="compositionally biased region" description="Polar residues" evidence="1">
    <location>
        <begin position="582"/>
        <end position="594"/>
    </location>
</feature>
<evidence type="ECO:0000313" key="4">
    <source>
        <dbReference type="Proteomes" id="UP000075880"/>
    </source>
</evidence>
<feature type="compositionally biased region" description="Low complexity" evidence="1">
    <location>
        <begin position="297"/>
        <end position="311"/>
    </location>
</feature>
<feature type="region of interest" description="Disordered" evidence="1">
    <location>
        <begin position="365"/>
        <end position="426"/>
    </location>
</feature>
<name>A0AAG5DQK1_ANOAO</name>
<feature type="region of interest" description="Disordered" evidence="1">
    <location>
        <begin position="645"/>
        <end position="702"/>
    </location>
</feature>
<feature type="compositionally biased region" description="Low complexity" evidence="1">
    <location>
        <begin position="867"/>
        <end position="882"/>
    </location>
</feature>
<feature type="region of interest" description="Disordered" evidence="1">
    <location>
        <begin position="1"/>
        <end position="124"/>
    </location>
</feature>
<feature type="region of interest" description="Disordered" evidence="1">
    <location>
        <begin position="285"/>
        <end position="313"/>
    </location>
</feature>
<feature type="compositionally biased region" description="Basic and acidic residues" evidence="1">
    <location>
        <begin position="654"/>
        <end position="665"/>
    </location>
</feature>
<reference evidence="3" key="1">
    <citation type="submission" date="2024-04" db="UniProtKB">
        <authorList>
            <consortium name="EnsemblMetazoa"/>
        </authorList>
    </citation>
    <scope>IDENTIFICATION</scope>
    <source>
        <strain evidence="3">EBRO</strain>
    </source>
</reference>
<feature type="compositionally biased region" description="Basic and acidic residues" evidence="1">
    <location>
        <begin position="478"/>
        <end position="495"/>
    </location>
</feature>
<feature type="compositionally biased region" description="Pro residues" evidence="1">
    <location>
        <begin position="13"/>
        <end position="32"/>
    </location>
</feature>
<dbReference type="SMART" id="SM00233">
    <property type="entry name" value="PH"/>
    <property type="match status" value="1"/>
</dbReference>
<dbReference type="Gene3D" id="2.30.29.30">
    <property type="entry name" value="Pleckstrin-homology domain (PH domain)/Phosphotyrosine-binding domain (PTB)"/>
    <property type="match status" value="1"/>
</dbReference>
<dbReference type="Pfam" id="PF00169">
    <property type="entry name" value="PH"/>
    <property type="match status" value="1"/>
</dbReference>
<feature type="region of interest" description="Disordered" evidence="1">
    <location>
        <begin position="748"/>
        <end position="783"/>
    </location>
</feature>
<dbReference type="CDD" id="cd00821">
    <property type="entry name" value="PH"/>
    <property type="match status" value="1"/>
</dbReference>
<protein>
    <recommendedName>
        <fullName evidence="2">PH domain-containing protein</fullName>
    </recommendedName>
</protein>
<dbReference type="AlphaFoldDB" id="A0AAG5DQK1"/>
<feature type="compositionally biased region" description="Low complexity" evidence="1">
    <location>
        <begin position="33"/>
        <end position="44"/>
    </location>
</feature>
<dbReference type="SUPFAM" id="SSF50729">
    <property type="entry name" value="PH domain-like"/>
    <property type="match status" value="1"/>
</dbReference>
<keyword evidence="4" id="KW-1185">Reference proteome</keyword>
<feature type="domain" description="PH" evidence="2">
    <location>
        <begin position="132"/>
        <end position="229"/>
    </location>
</feature>
<dbReference type="EnsemblMetazoa" id="ENSAATROPT015082">
    <property type="protein sequence ID" value="ENSAATROPP013587"/>
    <property type="gene ID" value="ENSAATROPG012265"/>
</dbReference>
<feature type="compositionally biased region" description="Low complexity" evidence="1">
    <location>
        <begin position="1"/>
        <end position="12"/>
    </location>
</feature>
<accession>A0AAG5DQK1</accession>
<evidence type="ECO:0000256" key="1">
    <source>
        <dbReference type="SAM" id="MobiDB-lite"/>
    </source>
</evidence>
<feature type="compositionally biased region" description="Low complexity" evidence="1">
    <location>
        <begin position="500"/>
        <end position="509"/>
    </location>
</feature>
<evidence type="ECO:0000259" key="2">
    <source>
        <dbReference type="PROSITE" id="PS50003"/>
    </source>
</evidence>
<organism evidence="3 4">
    <name type="scientific">Anopheles atroparvus</name>
    <name type="common">European mosquito</name>
    <dbReference type="NCBI Taxonomy" id="41427"/>
    <lineage>
        <taxon>Eukaryota</taxon>
        <taxon>Metazoa</taxon>
        <taxon>Ecdysozoa</taxon>
        <taxon>Arthropoda</taxon>
        <taxon>Hexapoda</taxon>
        <taxon>Insecta</taxon>
        <taxon>Pterygota</taxon>
        <taxon>Neoptera</taxon>
        <taxon>Endopterygota</taxon>
        <taxon>Diptera</taxon>
        <taxon>Nematocera</taxon>
        <taxon>Culicoidea</taxon>
        <taxon>Culicidae</taxon>
        <taxon>Anophelinae</taxon>
        <taxon>Anopheles</taxon>
    </lineage>
</organism>